<accession>A0AAU9I8T3</accession>
<dbReference type="Proteomes" id="UP001162131">
    <property type="component" value="Unassembled WGS sequence"/>
</dbReference>
<evidence type="ECO:0000313" key="3">
    <source>
        <dbReference type="Proteomes" id="UP001162131"/>
    </source>
</evidence>
<dbReference type="AlphaFoldDB" id="A0AAU9I8T3"/>
<protein>
    <submittedName>
        <fullName evidence="2">Uncharacterized protein</fullName>
    </submittedName>
</protein>
<keyword evidence="3" id="KW-1185">Reference proteome</keyword>
<sequence length="821" mass="94755">MSQDDPQNPEVCPSFAKILNYLSFEFEDFLLQIQHFAEELTFLVSLAENDIAFCTDSQDIINQSKATLAKVDHCEVKTSKILDIFSVLTREIDNQIEKSLKHIKNCQTEISQIYFFLNDFISEESANLIGAVKDMISETRVNFDNFNWKEDISAEENCYSKKIPKITFSHSINSHECKVPQQLGQIHLNLQMTEAKIYKKNPNLIAEVFNYNAQILANANNMQKVLLYLKIILENTEKHIKTINEQTYLKHEAYSHKGNIHPYMKDKIYDEDKYSSFLAELTENYNRFSEELSKLNSYIQNFGNQFGISQMSLIPVKDLLSYAIGKRTILDKLKLIYNNASKISDLMRILSEQNENTQVIKGIIKDSKLNQLRDSDSLNDDNLHRFSILRRTSTIVSQTLHGRMHNNILYALFHMKASILKKIQIHSLVVELSNTRTQLVISMKKFIKKKGIDAKAWEKKLKILTIKKFNFDGIENKIKHSEGINVAGYHSYNSSWDLQCINEDESLQKPCKNNSIGSQSHSSDSISSSSIYAESLLSDTENNRDKSSTQPFDKNKMNYKPLGKNQIDSETLDHLVNLLNKEVKKIHSNGVGGWKKRLKDLNNVESKNDFVPATKMHLLQRVSQANLVKERPSKLLTMRRSTTPEIPHFIQLQAQFTARESIVSTTPQPTCLPHFLEEETPSRIRRITKPNKPPPLVLRNNKFSAQEVIRKIKKTLYGEKLSADILEKKKSEENNLNRCFETQNKPNSNMKKGMRFYNCADASVKRRILQIDRDRSLSPIDKLQTMRGEFEHNKTKSPISQRRKISLMKIKGKDSYLMSMT</sequence>
<evidence type="ECO:0000256" key="1">
    <source>
        <dbReference type="SAM" id="MobiDB-lite"/>
    </source>
</evidence>
<name>A0AAU9I8T3_9CILI</name>
<organism evidence="2 3">
    <name type="scientific">Blepharisma stoltei</name>
    <dbReference type="NCBI Taxonomy" id="1481888"/>
    <lineage>
        <taxon>Eukaryota</taxon>
        <taxon>Sar</taxon>
        <taxon>Alveolata</taxon>
        <taxon>Ciliophora</taxon>
        <taxon>Postciliodesmatophora</taxon>
        <taxon>Heterotrichea</taxon>
        <taxon>Heterotrichida</taxon>
        <taxon>Blepharismidae</taxon>
        <taxon>Blepharisma</taxon>
    </lineage>
</organism>
<comment type="caution">
    <text evidence="2">The sequence shown here is derived from an EMBL/GenBank/DDBJ whole genome shotgun (WGS) entry which is preliminary data.</text>
</comment>
<reference evidence="2" key="1">
    <citation type="submission" date="2021-09" db="EMBL/GenBank/DDBJ databases">
        <authorList>
            <consortium name="AG Swart"/>
            <person name="Singh M."/>
            <person name="Singh A."/>
            <person name="Seah K."/>
            <person name="Emmerich C."/>
        </authorList>
    </citation>
    <scope>NUCLEOTIDE SEQUENCE</scope>
    <source>
        <strain evidence="2">ATCC30299</strain>
    </source>
</reference>
<proteinExistence type="predicted"/>
<evidence type="ECO:0000313" key="2">
    <source>
        <dbReference type="EMBL" id="CAG9309957.1"/>
    </source>
</evidence>
<gene>
    <name evidence="2" type="ORF">BSTOLATCC_MIC171</name>
</gene>
<feature type="region of interest" description="Disordered" evidence="1">
    <location>
        <begin position="537"/>
        <end position="560"/>
    </location>
</feature>
<dbReference type="EMBL" id="CAJZBQ010000001">
    <property type="protein sequence ID" value="CAG9309957.1"/>
    <property type="molecule type" value="Genomic_DNA"/>
</dbReference>